<organism evidence="6 7">
    <name type="scientific">Candidatus Nealsonbacteria bacterium CG02_land_8_20_14_3_00_40_11</name>
    <dbReference type="NCBI Taxonomy" id="1974700"/>
    <lineage>
        <taxon>Bacteria</taxon>
        <taxon>Candidatus Nealsoniibacteriota</taxon>
    </lineage>
</organism>
<dbReference type="InterPro" id="IPR036279">
    <property type="entry name" value="5-3_exonuclease_C_sf"/>
</dbReference>
<gene>
    <name evidence="6" type="ORF">COS26_00560</name>
</gene>
<dbReference type="InterPro" id="IPR038969">
    <property type="entry name" value="FEN"/>
</dbReference>
<dbReference type="SMART" id="SM00475">
    <property type="entry name" value="53EXOc"/>
    <property type="match status" value="1"/>
</dbReference>
<dbReference type="SMART" id="SM00279">
    <property type="entry name" value="HhH2"/>
    <property type="match status" value="1"/>
</dbReference>
<dbReference type="GO" id="GO:0017108">
    <property type="term" value="F:5'-flap endonuclease activity"/>
    <property type="evidence" value="ECO:0007669"/>
    <property type="project" value="InterPro"/>
</dbReference>
<dbReference type="GO" id="GO:0003677">
    <property type="term" value="F:DNA binding"/>
    <property type="evidence" value="ECO:0007669"/>
    <property type="project" value="UniProtKB-KW"/>
</dbReference>
<name>A0A2M7D8H1_9BACT</name>
<feature type="domain" description="5'-3' exonuclease" evidence="5">
    <location>
        <begin position="6"/>
        <end position="276"/>
    </location>
</feature>
<dbReference type="GO" id="GO:0033567">
    <property type="term" value="P:DNA replication, Okazaki fragment processing"/>
    <property type="evidence" value="ECO:0007669"/>
    <property type="project" value="InterPro"/>
</dbReference>
<dbReference type="SUPFAM" id="SSF47807">
    <property type="entry name" value="5' to 3' exonuclease, C-terminal subdomain"/>
    <property type="match status" value="1"/>
</dbReference>
<dbReference type="EMBL" id="PEUA01000012">
    <property type="protein sequence ID" value="PIV43415.1"/>
    <property type="molecule type" value="Genomic_DNA"/>
</dbReference>
<proteinExistence type="predicted"/>
<evidence type="ECO:0000313" key="6">
    <source>
        <dbReference type="EMBL" id="PIV43415.1"/>
    </source>
</evidence>
<dbReference type="InterPro" id="IPR002421">
    <property type="entry name" value="5-3_exonuclease"/>
</dbReference>
<evidence type="ECO:0000259" key="5">
    <source>
        <dbReference type="SMART" id="SM00475"/>
    </source>
</evidence>
<evidence type="ECO:0000256" key="3">
    <source>
        <dbReference type="ARBA" id="ARBA00023125"/>
    </source>
</evidence>
<dbReference type="InterPro" id="IPR008918">
    <property type="entry name" value="HhH2"/>
</dbReference>
<reference evidence="7" key="1">
    <citation type="submission" date="2017-09" db="EMBL/GenBank/DDBJ databases">
        <title>Depth-based differentiation of microbial function through sediment-hosted aquifers and enrichment of novel symbionts in the deep terrestrial subsurface.</title>
        <authorList>
            <person name="Probst A.J."/>
            <person name="Ladd B."/>
            <person name="Jarett J.K."/>
            <person name="Geller-Mcgrath D.E."/>
            <person name="Sieber C.M.K."/>
            <person name="Emerson J.B."/>
            <person name="Anantharaman K."/>
            <person name="Thomas B.C."/>
            <person name="Malmstrom R."/>
            <person name="Stieglmeier M."/>
            <person name="Klingl A."/>
            <person name="Woyke T."/>
            <person name="Ryan C.M."/>
            <person name="Banfield J.F."/>
        </authorList>
    </citation>
    <scope>NUCLEOTIDE SEQUENCE [LARGE SCALE GENOMIC DNA]</scope>
</reference>
<dbReference type="InterPro" id="IPR020046">
    <property type="entry name" value="5-3_exonucl_a-hlix_arch_N"/>
</dbReference>
<feature type="region of interest" description="Disordered" evidence="4">
    <location>
        <begin position="307"/>
        <end position="333"/>
    </location>
</feature>
<dbReference type="SUPFAM" id="SSF88723">
    <property type="entry name" value="PIN domain-like"/>
    <property type="match status" value="1"/>
</dbReference>
<dbReference type="InterPro" id="IPR029060">
    <property type="entry name" value="PIN-like_dom_sf"/>
</dbReference>
<dbReference type="InterPro" id="IPR020045">
    <property type="entry name" value="DNA_polI_H3TH"/>
</dbReference>
<dbReference type="Gene3D" id="1.10.150.20">
    <property type="entry name" value="5' to 3' exonuclease, C-terminal subdomain"/>
    <property type="match status" value="1"/>
</dbReference>
<evidence type="ECO:0000256" key="1">
    <source>
        <dbReference type="ARBA" id="ARBA00022722"/>
    </source>
</evidence>
<keyword evidence="2" id="KW-0378">Hydrolase</keyword>
<accession>A0A2M7D8H1</accession>
<dbReference type="AlphaFoldDB" id="A0A2M7D8H1"/>
<dbReference type="Pfam" id="PF01367">
    <property type="entry name" value="5_3_exonuc"/>
    <property type="match status" value="1"/>
</dbReference>
<dbReference type="CDD" id="cd09898">
    <property type="entry name" value="H3TH_53EXO"/>
    <property type="match status" value="1"/>
</dbReference>
<evidence type="ECO:0000256" key="2">
    <source>
        <dbReference type="ARBA" id="ARBA00022801"/>
    </source>
</evidence>
<dbReference type="Proteomes" id="UP000230304">
    <property type="component" value="Unassembled WGS sequence"/>
</dbReference>
<keyword evidence="1" id="KW-0540">Nuclease</keyword>
<dbReference type="Gene3D" id="3.40.50.1010">
    <property type="entry name" value="5'-nuclease"/>
    <property type="match status" value="1"/>
</dbReference>
<dbReference type="GO" id="GO:0008409">
    <property type="term" value="F:5'-3' exonuclease activity"/>
    <property type="evidence" value="ECO:0007669"/>
    <property type="project" value="InterPro"/>
</dbReference>
<dbReference type="PANTHER" id="PTHR42646">
    <property type="entry name" value="FLAP ENDONUCLEASE XNI"/>
    <property type="match status" value="1"/>
</dbReference>
<dbReference type="FunFam" id="1.10.150.20:FF:000003">
    <property type="entry name" value="DNA polymerase I"/>
    <property type="match status" value="1"/>
</dbReference>
<dbReference type="CDD" id="cd09859">
    <property type="entry name" value="PIN_53EXO"/>
    <property type="match status" value="1"/>
</dbReference>
<sequence>MPEETKRLVIIDSNSVIHRAYHALPPLTTKKGELVNAIYGFLLVFLKIIKEFQPDFIAAAFDFPAPTFRHKKYKDYKAKRPPAPAELYLQIPKVKEVLKAFGVSIFEKEGFEADDIIGTIATLAPKKQVLPKIETIILSGDLDALQLINPQTKVYALRKGVKDVVLYDEKRVQEKFQGLIPQQILDFKALRGDPSDNIPGITGIGEKTAIQLLLKFGTLENLYKEIEENSQNAKDLRPKLRETILEYKEQALFSKTLAQIEKNTPIEFNLEKCRFGEYDKNKVVGLLEDFEFHSLIKRLSSEGKERAMKTALSSPSANASGKKESIGENLKLW</sequence>
<comment type="caution">
    <text evidence="6">The sequence shown here is derived from an EMBL/GenBank/DDBJ whole genome shotgun (WGS) entry which is preliminary data.</text>
</comment>
<evidence type="ECO:0000256" key="4">
    <source>
        <dbReference type="SAM" id="MobiDB-lite"/>
    </source>
</evidence>
<keyword evidence="3" id="KW-0238">DNA-binding</keyword>
<protein>
    <recommendedName>
        <fullName evidence="5">5'-3' exonuclease domain-containing protein</fullName>
    </recommendedName>
</protein>
<dbReference type="PANTHER" id="PTHR42646:SF2">
    <property type="entry name" value="5'-3' EXONUCLEASE FAMILY PROTEIN"/>
    <property type="match status" value="1"/>
</dbReference>
<dbReference type="Pfam" id="PF02739">
    <property type="entry name" value="5_3_exonuc_N"/>
    <property type="match status" value="1"/>
</dbReference>
<evidence type="ECO:0000313" key="7">
    <source>
        <dbReference type="Proteomes" id="UP000230304"/>
    </source>
</evidence>